<proteinExistence type="predicted"/>
<feature type="domain" description="Carrier" evidence="1">
    <location>
        <begin position="1"/>
        <end position="76"/>
    </location>
</feature>
<keyword evidence="3" id="KW-1185">Reference proteome</keyword>
<dbReference type="EMBL" id="PENI01000031">
    <property type="protein sequence ID" value="RMB81372.1"/>
    <property type="molecule type" value="Genomic_DNA"/>
</dbReference>
<gene>
    <name evidence="2" type="ORF">CTZ28_34645</name>
</gene>
<dbReference type="InterPro" id="IPR036736">
    <property type="entry name" value="ACP-like_sf"/>
</dbReference>
<accession>A0A3M0HZW3</accession>
<dbReference type="OrthoDB" id="3192863at2"/>
<dbReference type="AlphaFoldDB" id="A0A3M0HZW3"/>
<dbReference type="Proteomes" id="UP000270471">
    <property type="component" value="Unassembled WGS sequence"/>
</dbReference>
<dbReference type="PROSITE" id="PS50075">
    <property type="entry name" value="CARRIER"/>
    <property type="match status" value="1"/>
</dbReference>
<dbReference type="SUPFAM" id="SSF47336">
    <property type="entry name" value="ACP-like"/>
    <property type="match status" value="1"/>
</dbReference>
<dbReference type="RefSeq" id="WP_121893746.1">
    <property type="nucleotide sequence ID" value="NZ_JBEXWZ010000008.1"/>
</dbReference>
<dbReference type="InterPro" id="IPR009081">
    <property type="entry name" value="PP-bd_ACP"/>
</dbReference>
<evidence type="ECO:0000313" key="2">
    <source>
        <dbReference type="EMBL" id="RMB81372.1"/>
    </source>
</evidence>
<dbReference type="Gene3D" id="1.10.1200.10">
    <property type="entry name" value="ACP-like"/>
    <property type="match status" value="1"/>
</dbReference>
<reference evidence="2 3" key="1">
    <citation type="submission" date="2017-11" db="EMBL/GenBank/DDBJ databases">
        <title>Draft genome of actinobacteria isolated from guarana (Paullinia cupana (Mart.) Ducke.</title>
        <authorList>
            <person name="Siqueira K.A."/>
            <person name="Liotti R.G."/>
            <person name="Mendes T.A.O."/>
            <person name="Soares M.A."/>
        </authorList>
    </citation>
    <scope>NUCLEOTIDE SEQUENCE [LARGE SCALE GENOMIC DNA]</scope>
    <source>
        <strain evidence="2 3">193</strain>
    </source>
</reference>
<dbReference type="Pfam" id="PF00550">
    <property type="entry name" value="PP-binding"/>
    <property type="match status" value="1"/>
</dbReference>
<sequence length="88" mass="9598">MAASHEFLVTLLTDKFEVSRPDIRPDATLAELGLDSLDAAELQLTLQEEWSANDLKGEITDKTTVQQAAAVARAWRAGRDVSTAEDVL</sequence>
<name>A0A3M0HZW3_9ACTN</name>
<organism evidence="2 3">
    <name type="scientific">Streptomyces shenzhenensis</name>
    <dbReference type="NCBI Taxonomy" id="943815"/>
    <lineage>
        <taxon>Bacteria</taxon>
        <taxon>Bacillati</taxon>
        <taxon>Actinomycetota</taxon>
        <taxon>Actinomycetes</taxon>
        <taxon>Kitasatosporales</taxon>
        <taxon>Streptomycetaceae</taxon>
        <taxon>Streptomyces</taxon>
    </lineage>
</organism>
<comment type="caution">
    <text evidence="2">The sequence shown here is derived from an EMBL/GenBank/DDBJ whole genome shotgun (WGS) entry which is preliminary data.</text>
</comment>
<evidence type="ECO:0000313" key="3">
    <source>
        <dbReference type="Proteomes" id="UP000270471"/>
    </source>
</evidence>
<protein>
    <submittedName>
        <fullName evidence="2">Acyl carrier protein</fullName>
    </submittedName>
</protein>
<evidence type="ECO:0000259" key="1">
    <source>
        <dbReference type="PROSITE" id="PS50075"/>
    </source>
</evidence>